<keyword evidence="1" id="KW-0805">Transcription regulation</keyword>
<dbReference type="Pfam" id="PF00249">
    <property type="entry name" value="Myb_DNA-binding"/>
    <property type="match status" value="1"/>
</dbReference>
<dbReference type="InterPro" id="IPR009057">
    <property type="entry name" value="Homeodomain-like_sf"/>
</dbReference>
<sequence>MDHQGEPAAAEQQADPLLQFWPEQPQLELQTLAEVMNGPGGGLDWLGPDLGGPQGDSGLPPATAPLPSALPHGGGGSSNQLQALLHPQQMPGMQPMPMGLPGGPDAFGGGGMGGGGALFAGGGAHGGSDPNLHLHLHQHLGPGALPPGGDPSLAGLHAGGLAFPPDLSGHPQQHHYQQPPLMQQFAHPLAPYAMPNPAAQAQKARLRWTPELHGRFVNAVNQLGGPDRATPKGILKLMGVEGLTIYHIKSHLQKYRLNIKLPAEAQAGGEEGRRGRKKLTRNKSQSTLDDEEGDEEEGEGSQPAKSEQRQQGVRGGSVQPGESSGGGGRGGGGADGDDGDRRRRLEEALLLQMDMQKKLHEQLEAQRQLQLSLEAHSRYITSLLEGSDLKNRLSSGQGGSAATSSAALDAPKPEPVEGAKAEQLQQQQQQVSGPEQQQQQAGGSSPRMQQQQAAAKQAPQAESAAAGAATAGTGSLTAFHLPGTTVGSVHAPSAQPLSPGSLIEGGAAEGAIAAAWDAVGAAGVPTKLAAAAAGMAAVEVQAVAVAGEAEAEVLAAAEAEAAAKRQRTG</sequence>
<organism evidence="6 7">
    <name type="scientific">Chlorella sorokiniana</name>
    <name type="common">Freshwater green alga</name>
    <dbReference type="NCBI Taxonomy" id="3076"/>
    <lineage>
        <taxon>Eukaryota</taxon>
        <taxon>Viridiplantae</taxon>
        <taxon>Chlorophyta</taxon>
        <taxon>core chlorophytes</taxon>
        <taxon>Trebouxiophyceae</taxon>
        <taxon>Chlorellales</taxon>
        <taxon>Chlorellaceae</taxon>
        <taxon>Chlorella clade</taxon>
        <taxon>Chlorella</taxon>
    </lineage>
</organism>
<dbReference type="GO" id="GO:0003677">
    <property type="term" value="F:DNA binding"/>
    <property type="evidence" value="ECO:0007669"/>
    <property type="project" value="InterPro"/>
</dbReference>
<evidence type="ECO:0000256" key="1">
    <source>
        <dbReference type="ARBA" id="ARBA00023015"/>
    </source>
</evidence>
<dbReference type="STRING" id="3076.A0A2P6TRP2"/>
<dbReference type="InterPro" id="IPR001005">
    <property type="entry name" value="SANT/Myb"/>
</dbReference>
<dbReference type="OrthoDB" id="551907at2759"/>
<feature type="region of interest" description="Disordered" evidence="4">
    <location>
        <begin position="391"/>
        <end position="469"/>
    </location>
</feature>
<gene>
    <name evidence="6" type="ORF">C2E21_4446</name>
</gene>
<evidence type="ECO:0000259" key="5">
    <source>
        <dbReference type="PROSITE" id="PS51294"/>
    </source>
</evidence>
<evidence type="ECO:0000313" key="6">
    <source>
        <dbReference type="EMBL" id="PRW56722.1"/>
    </source>
</evidence>
<dbReference type="Proteomes" id="UP000239899">
    <property type="component" value="Unassembled WGS sequence"/>
</dbReference>
<evidence type="ECO:0000313" key="7">
    <source>
        <dbReference type="Proteomes" id="UP000239899"/>
    </source>
</evidence>
<dbReference type="InterPro" id="IPR046955">
    <property type="entry name" value="PHR1-like"/>
</dbReference>
<dbReference type="Pfam" id="PF14379">
    <property type="entry name" value="Myb_CC_LHEQLE"/>
    <property type="match status" value="1"/>
</dbReference>
<evidence type="ECO:0000256" key="4">
    <source>
        <dbReference type="SAM" id="MobiDB-lite"/>
    </source>
</evidence>
<dbReference type="PROSITE" id="PS51294">
    <property type="entry name" value="HTH_MYB"/>
    <property type="match status" value="1"/>
</dbReference>
<feature type="compositionally biased region" description="Gly residues" evidence="4">
    <location>
        <begin position="38"/>
        <end position="55"/>
    </location>
</feature>
<feature type="compositionally biased region" description="Low complexity" evidence="4">
    <location>
        <begin position="309"/>
        <end position="321"/>
    </location>
</feature>
<feature type="compositionally biased region" description="Low complexity" evidence="4">
    <location>
        <begin position="449"/>
        <end position="469"/>
    </location>
</feature>
<dbReference type="FunFam" id="1.10.10.60:FF:000002">
    <property type="entry name" value="Myb family transcription factor"/>
    <property type="match status" value="1"/>
</dbReference>
<evidence type="ECO:0000256" key="3">
    <source>
        <dbReference type="ARBA" id="ARBA00023242"/>
    </source>
</evidence>
<protein>
    <submittedName>
        <fullName evidence="6">PHR1-LIKE 1-like</fullName>
    </submittedName>
</protein>
<proteinExistence type="predicted"/>
<dbReference type="Gene3D" id="1.10.10.60">
    <property type="entry name" value="Homeodomain-like"/>
    <property type="match status" value="1"/>
</dbReference>
<feature type="compositionally biased region" description="Gly residues" evidence="4">
    <location>
        <begin position="323"/>
        <end position="334"/>
    </location>
</feature>
<keyword evidence="2" id="KW-0804">Transcription</keyword>
<keyword evidence="3" id="KW-0539">Nucleus</keyword>
<dbReference type="GO" id="GO:0003700">
    <property type="term" value="F:DNA-binding transcription factor activity"/>
    <property type="evidence" value="ECO:0007669"/>
    <property type="project" value="InterPro"/>
</dbReference>
<dbReference type="InterPro" id="IPR025756">
    <property type="entry name" value="Myb_CC_LHEQLE"/>
</dbReference>
<feature type="compositionally biased region" description="Low complexity" evidence="4">
    <location>
        <begin position="56"/>
        <end position="71"/>
    </location>
</feature>
<dbReference type="InterPro" id="IPR017930">
    <property type="entry name" value="Myb_dom"/>
</dbReference>
<comment type="caution">
    <text evidence="6">The sequence shown here is derived from an EMBL/GenBank/DDBJ whole genome shotgun (WGS) entry which is preliminary data.</text>
</comment>
<feature type="region of interest" description="Disordered" evidence="4">
    <location>
        <begin position="38"/>
        <end position="79"/>
    </location>
</feature>
<evidence type="ECO:0000256" key="2">
    <source>
        <dbReference type="ARBA" id="ARBA00023163"/>
    </source>
</evidence>
<accession>A0A2P6TRP2</accession>
<dbReference type="PANTHER" id="PTHR31499">
    <property type="entry name" value="MYB FAMILY TRANSCRIPTION FACTOR PHL11"/>
    <property type="match status" value="1"/>
</dbReference>
<dbReference type="SUPFAM" id="SSF46689">
    <property type="entry name" value="Homeodomain-like"/>
    <property type="match status" value="1"/>
</dbReference>
<feature type="compositionally biased region" description="Acidic residues" evidence="4">
    <location>
        <begin position="288"/>
        <end position="299"/>
    </location>
</feature>
<feature type="domain" description="HTH myb-type" evidence="5">
    <location>
        <begin position="203"/>
        <end position="260"/>
    </location>
</feature>
<dbReference type="PANTHER" id="PTHR31499:SF83">
    <property type="entry name" value="MYB FAMILY TRANSCRIPTION FACTOR PHL7-LIKE ISOFORM X2"/>
    <property type="match status" value="1"/>
</dbReference>
<dbReference type="NCBIfam" id="TIGR01557">
    <property type="entry name" value="myb_SHAQKYF"/>
    <property type="match status" value="1"/>
</dbReference>
<reference evidence="6 7" key="1">
    <citation type="journal article" date="2018" name="Plant J.">
        <title>Genome sequences of Chlorella sorokiniana UTEX 1602 and Micractinium conductrix SAG 241.80: implications to maltose excretion by a green alga.</title>
        <authorList>
            <person name="Arriola M.B."/>
            <person name="Velmurugan N."/>
            <person name="Zhang Y."/>
            <person name="Plunkett M.H."/>
            <person name="Hondzo H."/>
            <person name="Barney B.M."/>
        </authorList>
    </citation>
    <scope>NUCLEOTIDE SEQUENCE [LARGE SCALE GENOMIC DNA]</scope>
    <source>
        <strain evidence="7">UTEX 1602</strain>
    </source>
</reference>
<feature type="compositionally biased region" description="Low complexity" evidence="4">
    <location>
        <begin position="423"/>
        <end position="440"/>
    </location>
</feature>
<feature type="compositionally biased region" description="Basic and acidic residues" evidence="4">
    <location>
        <begin position="411"/>
        <end position="420"/>
    </location>
</feature>
<feature type="compositionally biased region" description="Low complexity" evidence="4">
    <location>
        <begin position="400"/>
        <end position="410"/>
    </location>
</feature>
<name>A0A2P6TRP2_CHLSO</name>
<dbReference type="AlphaFoldDB" id="A0A2P6TRP2"/>
<dbReference type="InterPro" id="IPR006447">
    <property type="entry name" value="Myb_dom_plants"/>
</dbReference>
<feature type="region of interest" description="Disordered" evidence="4">
    <location>
        <begin position="265"/>
        <end position="340"/>
    </location>
</feature>
<keyword evidence="7" id="KW-1185">Reference proteome</keyword>
<dbReference type="EMBL" id="LHPG02000008">
    <property type="protein sequence ID" value="PRW56722.1"/>
    <property type="molecule type" value="Genomic_DNA"/>
</dbReference>